<evidence type="ECO:0000313" key="2">
    <source>
        <dbReference type="EMBL" id="QCI34351.1"/>
    </source>
</evidence>
<sequence>MVPRVSTGVGEKRAEKLRSLLRDLRHRPTPSKDGHNGQVESLWSGPRLPVGSGKLSGLGFATILGHLSRTASSAATVYGLLSWRVFGLEESHLIEVKNVAPNLAAKQMNQEMCKVFQRGGKTKDWASDARRAAKMVFYPLENAGAVEQTFALLLLSDACSLDSLLKVAHFPSLRREFQREFASIVASRSAEWQRLHALGYALFRYHTVADGALLPGQCVAPNNERITICAFTDTSFRSDKPMTIAIDSFGFEE</sequence>
<evidence type="ECO:0000256" key="1">
    <source>
        <dbReference type="SAM" id="MobiDB-lite"/>
    </source>
</evidence>
<organism evidence="2">
    <name type="scientific">Zymoseptoria tritici</name>
    <name type="common">Speckled leaf blotch fungus</name>
    <name type="synonym">Septoria tritici</name>
    <dbReference type="NCBI Taxonomy" id="1047171"/>
    <lineage>
        <taxon>Eukaryota</taxon>
        <taxon>Fungi</taxon>
        <taxon>Dikarya</taxon>
        <taxon>Ascomycota</taxon>
        <taxon>Pezizomycotina</taxon>
        <taxon>Dothideomycetes</taxon>
        <taxon>Dothideomycetidae</taxon>
        <taxon>Mycosphaerellales</taxon>
        <taxon>Mycosphaerellaceae</taxon>
        <taxon>Zymoseptoria</taxon>
    </lineage>
</organism>
<dbReference type="EMBL" id="MK067274">
    <property type="protein sequence ID" value="QCI34351.1"/>
    <property type="molecule type" value="Genomic_DNA"/>
</dbReference>
<reference evidence="2" key="1">
    <citation type="journal article" date="2019" name="J. ISSAAS">
        <title>A dispensable paralog of succinate dehydrogenase subunit C mediates standing resistance towards a subclass of SDHI fungicides in Zymoseptoria tritici.</title>
        <authorList>
            <person name="Steinhauer D."/>
            <person name="Salat M."/>
            <person name="Frey R."/>
            <person name="Mosbach A."/>
            <person name="Luksch T."/>
            <person name="Balmer D."/>
            <person name="Hansen R."/>
            <person name="Widdison S."/>
            <person name="Logan G."/>
            <person name="Dietrich R.A."/>
            <person name="Kema G.H."/>
            <person name="Bieri S."/>
            <person name="Sierotzki H."/>
            <person name="Torriani S.F."/>
            <person name="Scalliet G."/>
        </authorList>
    </citation>
    <scope>NUCLEOTIDE SEQUENCE</scope>
    <source>
        <strain evidence="2">06STD024</strain>
    </source>
</reference>
<feature type="region of interest" description="Disordered" evidence="1">
    <location>
        <begin position="22"/>
        <end position="43"/>
    </location>
</feature>
<dbReference type="AlphaFoldDB" id="A0A4D6YUZ7"/>
<proteinExistence type="predicted"/>
<name>A0A4D6YUZ7_ZYMTR</name>
<protein>
    <submittedName>
        <fullName evidence="2">SMQ49378-like protein</fullName>
    </submittedName>
</protein>
<accession>A0A4D6YUZ7</accession>